<protein>
    <submittedName>
        <fullName evidence="2">Uncharacterized protein</fullName>
    </submittedName>
</protein>
<reference evidence="2" key="1">
    <citation type="submission" date="2020-02" db="EMBL/GenBank/DDBJ databases">
        <authorList>
            <person name="Meier V. D."/>
        </authorList>
    </citation>
    <scope>NUCLEOTIDE SEQUENCE</scope>
    <source>
        <strain evidence="2">AVDCRST_MAG15</strain>
    </source>
</reference>
<name>A0A6J4Q8S0_9RHOB</name>
<dbReference type="AlphaFoldDB" id="A0A6J4Q8S0"/>
<evidence type="ECO:0000313" key="2">
    <source>
        <dbReference type="EMBL" id="CAA9437723.1"/>
    </source>
</evidence>
<feature type="non-terminal residue" evidence="2">
    <location>
        <position position="129"/>
    </location>
</feature>
<feature type="region of interest" description="Disordered" evidence="1">
    <location>
        <begin position="1"/>
        <end position="33"/>
    </location>
</feature>
<feature type="compositionally biased region" description="Basic and acidic residues" evidence="1">
    <location>
        <begin position="111"/>
        <end position="129"/>
    </location>
</feature>
<dbReference type="EMBL" id="CADCUU010000492">
    <property type="protein sequence ID" value="CAA9437723.1"/>
    <property type="molecule type" value="Genomic_DNA"/>
</dbReference>
<organism evidence="2">
    <name type="scientific">uncultured Rubellimicrobium sp</name>
    <dbReference type="NCBI Taxonomy" id="543078"/>
    <lineage>
        <taxon>Bacteria</taxon>
        <taxon>Pseudomonadati</taxon>
        <taxon>Pseudomonadota</taxon>
        <taxon>Alphaproteobacteria</taxon>
        <taxon>Rhodobacterales</taxon>
        <taxon>Roseobacteraceae</taxon>
        <taxon>Rubellimicrobium</taxon>
        <taxon>environmental samples</taxon>
    </lineage>
</organism>
<feature type="compositionally biased region" description="Basic and acidic residues" evidence="1">
    <location>
        <begin position="70"/>
        <end position="83"/>
    </location>
</feature>
<sequence length="129" mass="14131">ERLLPRAIPRPLTACRHGPRSPRPRGDDLPALRAPPRAVVARRAGAAELGGRLLARRVLDPRACACLRGRASDRPVGRGRADPGRPYPAPGHGQLRLYPPGDRAFAARHHPGADHGCSHPRRLRDWRSL</sequence>
<feature type="region of interest" description="Disordered" evidence="1">
    <location>
        <begin position="69"/>
        <end position="129"/>
    </location>
</feature>
<proteinExistence type="predicted"/>
<feature type="non-terminal residue" evidence="2">
    <location>
        <position position="1"/>
    </location>
</feature>
<evidence type="ECO:0000256" key="1">
    <source>
        <dbReference type="SAM" id="MobiDB-lite"/>
    </source>
</evidence>
<gene>
    <name evidence="2" type="ORF">AVDCRST_MAG15-3293</name>
</gene>
<accession>A0A6J4Q8S0</accession>